<keyword evidence="2" id="KW-0805">Transcription regulation</keyword>
<dbReference type="Pfam" id="PF00126">
    <property type="entry name" value="HTH_1"/>
    <property type="match status" value="1"/>
</dbReference>
<gene>
    <name evidence="6" type="ORF">A1QC_10685</name>
</gene>
<dbReference type="Proteomes" id="UP000094070">
    <property type="component" value="Unassembled WGS sequence"/>
</dbReference>
<reference evidence="6 7" key="1">
    <citation type="journal article" date="2012" name="Science">
        <title>Ecological populations of bacteria act as socially cohesive units of antibiotic production and resistance.</title>
        <authorList>
            <person name="Cordero O.X."/>
            <person name="Wildschutte H."/>
            <person name="Kirkup B."/>
            <person name="Proehl S."/>
            <person name="Ngo L."/>
            <person name="Hussain F."/>
            <person name="Le Roux F."/>
            <person name="Mincer T."/>
            <person name="Polz M.F."/>
        </authorList>
    </citation>
    <scope>NUCLEOTIDE SEQUENCE [LARGE SCALE GENOMIC DNA]</scope>
    <source>
        <strain evidence="6 7">1S-45</strain>
    </source>
</reference>
<dbReference type="OrthoDB" id="9786526at2"/>
<evidence type="ECO:0000313" key="7">
    <source>
        <dbReference type="Proteomes" id="UP000094070"/>
    </source>
</evidence>
<keyword evidence="7" id="KW-1185">Reference proteome</keyword>
<evidence type="ECO:0000256" key="1">
    <source>
        <dbReference type="ARBA" id="ARBA00009437"/>
    </source>
</evidence>
<dbReference type="GO" id="GO:0006351">
    <property type="term" value="P:DNA-templated transcription"/>
    <property type="evidence" value="ECO:0007669"/>
    <property type="project" value="TreeGrafter"/>
</dbReference>
<evidence type="ECO:0000256" key="4">
    <source>
        <dbReference type="ARBA" id="ARBA00023163"/>
    </source>
</evidence>
<feature type="domain" description="HTH lysR-type" evidence="5">
    <location>
        <begin position="1"/>
        <end position="63"/>
    </location>
</feature>
<dbReference type="PANTHER" id="PTHR30537:SF5">
    <property type="entry name" value="HTH-TYPE TRANSCRIPTIONAL ACTIVATOR TTDR-RELATED"/>
    <property type="match status" value="1"/>
</dbReference>
<accession>A0A1E5E1J3</accession>
<dbReference type="EMBL" id="AJYK02000081">
    <property type="protein sequence ID" value="OEF24102.1"/>
    <property type="molecule type" value="Genomic_DNA"/>
</dbReference>
<dbReference type="InterPro" id="IPR036388">
    <property type="entry name" value="WH-like_DNA-bd_sf"/>
</dbReference>
<dbReference type="InterPro" id="IPR005119">
    <property type="entry name" value="LysR_subst-bd"/>
</dbReference>
<dbReference type="AlphaFoldDB" id="A0A1E5E1J3"/>
<dbReference type="PRINTS" id="PR00039">
    <property type="entry name" value="HTHLYSR"/>
</dbReference>
<dbReference type="InterPro" id="IPR000847">
    <property type="entry name" value="LysR_HTH_N"/>
</dbReference>
<sequence length="295" mass="32816">MDISFEQLKSMVVFSQVVKQGSFTAAAKQLGLTRAVVSYHVKKLEQHFSIKLLNRSTRTLSLTEAGESFYENCLTIAEQAHNAQQKMDNFKHVPEGLLKITCPINVGMAFMIPALNEFRALYPKIELDIEFTDDVVNILQQGIDLAIRGAPLYDSGLQASHLMSLPTGIFASPDYLNKFGTPTTPTDLQQHKWVIYKPASRLLELNKGQRSFSIKMEGLMATNNAASRTAFVEGGHGLGRIPYYDAQPKVRSGKLVQLLTNYTLINIEVFAVFPSGAAKSKKLRLLIDFLKAKFA</sequence>
<dbReference type="CDD" id="cd08422">
    <property type="entry name" value="PBP2_CrgA_like"/>
    <property type="match status" value="1"/>
</dbReference>
<evidence type="ECO:0000259" key="5">
    <source>
        <dbReference type="PROSITE" id="PS50931"/>
    </source>
</evidence>
<dbReference type="Gene3D" id="1.10.10.10">
    <property type="entry name" value="Winged helix-like DNA-binding domain superfamily/Winged helix DNA-binding domain"/>
    <property type="match status" value="1"/>
</dbReference>
<dbReference type="SUPFAM" id="SSF46785">
    <property type="entry name" value="Winged helix' DNA-binding domain"/>
    <property type="match status" value="1"/>
</dbReference>
<dbReference type="PANTHER" id="PTHR30537">
    <property type="entry name" value="HTH-TYPE TRANSCRIPTIONAL REGULATOR"/>
    <property type="match status" value="1"/>
</dbReference>
<dbReference type="GO" id="GO:0043565">
    <property type="term" value="F:sequence-specific DNA binding"/>
    <property type="evidence" value="ECO:0007669"/>
    <property type="project" value="TreeGrafter"/>
</dbReference>
<name>A0A1E5E1J3_9VIBR</name>
<keyword evidence="3" id="KW-0238">DNA-binding</keyword>
<dbReference type="InterPro" id="IPR058163">
    <property type="entry name" value="LysR-type_TF_proteobact-type"/>
</dbReference>
<dbReference type="InterPro" id="IPR036390">
    <property type="entry name" value="WH_DNA-bd_sf"/>
</dbReference>
<comment type="caution">
    <text evidence="6">The sequence shown here is derived from an EMBL/GenBank/DDBJ whole genome shotgun (WGS) entry which is preliminary data.</text>
</comment>
<organism evidence="6 7">
    <name type="scientific">Vibrio rumoiensis 1S-45</name>
    <dbReference type="NCBI Taxonomy" id="1188252"/>
    <lineage>
        <taxon>Bacteria</taxon>
        <taxon>Pseudomonadati</taxon>
        <taxon>Pseudomonadota</taxon>
        <taxon>Gammaproteobacteria</taxon>
        <taxon>Vibrionales</taxon>
        <taxon>Vibrionaceae</taxon>
        <taxon>Vibrio</taxon>
    </lineage>
</organism>
<evidence type="ECO:0000313" key="6">
    <source>
        <dbReference type="EMBL" id="OEF24102.1"/>
    </source>
</evidence>
<comment type="similarity">
    <text evidence="1">Belongs to the LysR transcriptional regulatory family.</text>
</comment>
<dbReference type="GO" id="GO:0003700">
    <property type="term" value="F:DNA-binding transcription factor activity"/>
    <property type="evidence" value="ECO:0007669"/>
    <property type="project" value="InterPro"/>
</dbReference>
<dbReference type="PROSITE" id="PS50931">
    <property type="entry name" value="HTH_LYSR"/>
    <property type="match status" value="1"/>
</dbReference>
<evidence type="ECO:0000256" key="2">
    <source>
        <dbReference type="ARBA" id="ARBA00023015"/>
    </source>
</evidence>
<dbReference type="Pfam" id="PF03466">
    <property type="entry name" value="LysR_substrate"/>
    <property type="match status" value="1"/>
</dbReference>
<protein>
    <submittedName>
        <fullName evidence="6">Transcriptional regulator</fullName>
    </submittedName>
</protein>
<proteinExistence type="inferred from homology"/>
<evidence type="ECO:0000256" key="3">
    <source>
        <dbReference type="ARBA" id="ARBA00023125"/>
    </source>
</evidence>
<keyword evidence="4" id="KW-0804">Transcription</keyword>
<dbReference type="STRING" id="1188252.A1QC_10685"/>
<dbReference type="Gene3D" id="3.40.190.290">
    <property type="match status" value="1"/>
</dbReference>
<dbReference type="SUPFAM" id="SSF53850">
    <property type="entry name" value="Periplasmic binding protein-like II"/>
    <property type="match status" value="1"/>
</dbReference>
<dbReference type="FunFam" id="1.10.10.10:FF:000001">
    <property type="entry name" value="LysR family transcriptional regulator"/>
    <property type="match status" value="1"/>
</dbReference>
<dbReference type="eggNOG" id="COG0583">
    <property type="taxonomic scope" value="Bacteria"/>
</dbReference>
<dbReference type="RefSeq" id="WP_017025000.1">
    <property type="nucleotide sequence ID" value="NZ_AJYK02000081.1"/>
</dbReference>